<evidence type="ECO:0000313" key="3">
    <source>
        <dbReference type="Proteomes" id="UP000603352"/>
    </source>
</evidence>
<proteinExistence type="predicted"/>
<protein>
    <submittedName>
        <fullName evidence="2">Uncharacterized protein</fullName>
    </submittedName>
</protein>
<gene>
    <name evidence="2" type="ORF">GCM10011505_13030</name>
</gene>
<feature type="region of interest" description="Disordered" evidence="1">
    <location>
        <begin position="46"/>
        <end position="82"/>
    </location>
</feature>
<reference evidence="3" key="1">
    <citation type="journal article" date="2019" name="Int. J. Syst. Evol. Microbiol.">
        <title>The Global Catalogue of Microorganisms (GCM) 10K type strain sequencing project: providing services to taxonomists for standard genome sequencing and annotation.</title>
        <authorList>
            <consortium name="The Broad Institute Genomics Platform"/>
            <consortium name="The Broad Institute Genome Sequencing Center for Infectious Disease"/>
            <person name="Wu L."/>
            <person name="Ma J."/>
        </authorList>
    </citation>
    <scope>NUCLEOTIDE SEQUENCE [LARGE SCALE GENOMIC DNA]</scope>
    <source>
        <strain evidence="3">CGMCC 1.10188</strain>
    </source>
</reference>
<dbReference type="Proteomes" id="UP000603352">
    <property type="component" value="Unassembled WGS sequence"/>
</dbReference>
<dbReference type="EMBL" id="BMDZ01000010">
    <property type="protein sequence ID" value="GGB32962.1"/>
    <property type="molecule type" value="Genomic_DNA"/>
</dbReference>
<accession>A0ABQ1IDA8</accession>
<sequence>MAPSMMPDTYSATIADAAMLVIRAILSPLPAATICGRFITSGYGARTTPAPPPACEHRATRERQACGTRDRRVSPVAGQWHP</sequence>
<organism evidence="2 3">
    <name type="scientific">Tistrella bauzanensis</name>
    <dbReference type="NCBI Taxonomy" id="657419"/>
    <lineage>
        <taxon>Bacteria</taxon>
        <taxon>Pseudomonadati</taxon>
        <taxon>Pseudomonadota</taxon>
        <taxon>Alphaproteobacteria</taxon>
        <taxon>Geminicoccales</taxon>
        <taxon>Geminicoccaceae</taxon>
        <taxon>Tistrella</taxon>
    </lineage>
</organism>
<comment type="caution">
    <text evidence="2">The sequence shown here is derived from an EMBL/GenBank/DDBJ whole genome shotgun (WGS) entry which is preliminary data.</text>
</comment>
<name>A0ABQ1IDA8_9PROT</name>
<feature type="compositionally biased region" description="Basic and acidic residues" evidence="1">
    <location>
        <begin position="55"/>
        <end position="73"/>
    </location>
</feature>
<evidence type="ECO:0000313" key="2">
    <source>
        <dbReference type="EMBL" id="GGB32962.1"/>
    </source>
</evidence>
<keyword evidence="3" id="KW-1185">Reference proteome</keyword>
<evidence type="ECO:0000256" key="1">
    <source>
        <dbReference type="SAM" id="MobiDB-lite"/>
    </source>
</evidence>